<dbReference type="AlphaFoldDB" id="A0A314UYZ9"/>
<comment type="caution">
    <text evidence="2">The sequence shown here is derived from an EMBL/GenBank/DDBJ whole genome shotgun (WGS) entry which is preliminary data.</text>
</comment>
<evidence type="ECO:0000313" key="3">
    <source>
        <dbReference type="Proteomes" id="UP000250321"/>
    </source>
</evidence>
<reference evidence="2 3" key="1">
    <citation type="submission" date="2018-02" db="EMBL/GenBank/DDBJ databases">
        <title>Draft genome of wild Prunus yedoensis var. nudiflora.</title>
        <authorList>
            <person name="Baek S."/>
            <person name="Kim J.-H."/>
            <person name="Choi K."/>
            <person name="Kim G.-B."/>
            <person name="Cho A."/>
            <person name="Jang H."/>
            <person name="Shin C.-H."/>
            <person name="Yu H.-J."/>
            <person name="Mun J.-H."/>
        </authorList>
    </citation>
    <scope>NUCLEOTIDE SEQUENCE [LARGE SCALE GENOMIC DNA]</scope>
    <source>
        <strain evidence="3">cv. Jeju island</strain>
        <tissue evidence="2">Leaf</tissue>
    </source>
</reference>
<proteinExistence type="predicted"/>
<dbReference type="EMBL" id="PJQY01002804">
    <property type="protein sequence ID" value="PQM42573.1"/>
    <property type="molecule type" value="Genomic_DNA"/>
</dbReference>
<organism evidence="2 3">
    <name type="scientific">Prunus yedoensis var. nudiflora</name>
    <dbReference type="NCBI Taxonomy" id="2094558"/>
    <lineage>
        <taxon>Eukaryota</taxon>
        <taxon>Viridiplantae</taxon>
        <taxon>Streptophyta</taxon>
        <taxon>Embryophyta</taxon>
        <taxon>Tracheophyta</taxon>
        <taxon>Spermatophyta</taxon>
        <taxon>Magnoliopsida</taxon>
        <taxon>eudicotyledons</taxon>
        <taxon>Gunneridae</taxon>
        <taxon>Pentapetalae</taxon>
        <taxon>rosids</taxon>
        <taxon>fabids</taxon>
        <taxon>Rosales</taxon>
        <taxon>Rosaceae</taxon>
        <taxon>Amygdaloideae</taxon>
        <taxon>Amygdaleae</taxon>
        <taxon>Prunus</taxon>
    </lineage>
</organism>
<keyword evidence="3" id="KW-1185">Reference proteome</keyword>
<dbReference type="Proteomes" id="UP000250321">
    <property type="component" value="Unassembled WGS sequence"/>
</dbReference>
<evidence type="ECO:0000313" key="2">
    <source>
        <dbReference type="EMBL" id="PQM42573.1"/>
    </source>
</evidence>
<sequence>MSSLPPVQEPKGDIHDVQDPYPIQPPRVAKPDGKKKGKKKSKKAKKNFPENMEELHNMKEIFIQSSQDMYHLANCAQQYN</sequence>
<accession>A0A314UYZ9</accession>
<feature type="compositionally biased region" description="Basic residues" evidence="1">
    <location>
        <begin position="35"/>
        <end position="46"/>
    </location>
</feature>
<gene>
    <name evidence="2" type="ORF">Pyn_16539</name>
</gene>
<evidence type="ECO:0000256" key="1">
    <source>
        <dbReference type="SAM" id="MobiDB-lite"/>
    </source>
</evidence>
<name>A0A314UYZ9_PRUYE</name>
<protein>
    <submittedName>
        <fullName evidence="2">Uncharacterized protein</fullName>
    </submittedName>
</protein>
<feature type="region of interest" description="Disordered" evidence="1">
    <location>
        <begin position="1"/>
        <end position="52"/>
    </location>
</feature>